<dbReference type="GeneID" id="36555153"/>
<evidence type="ECO:0000313" key="2">
    <source>
        <dbReference type="EMBL" id="PLB51643.1"/>
    </source>
</evidence>
<dbReference type="InterPro" id="IPR011333">
    <property type="entry name" value="SKP1/BTB/POZ_sf"/>
</dbReference>
<name>A0A2I2GFI5_9EURO</name>
<organism evidence="2 3">
    <name type="scientific">Aspergillus steynii IBT 23096</name>
    <dbReference type="NCBI Taxonomy" id="1392250"/>
    <lineage>
        <taxon>Eukaryota</taxon>
        <taxon>Fungi</taxon>
        <taxon>Dikarya</taxon>
        <taxon>Ascomycota</taxon>
        <taxon>Pezizomycotina</taxon>
        <taxon>Eurotiomycetes</taxon>
        <taxon>Eurotiomycetidae</taxon>
        <taxon>Eurotiales</taxon>
        <taxon>Aspergillaceae</taxon>
        <taxon>Aspergillus</taxon>
        <taxon>Aspergillus subgen. Circumdati</taxon>
    </lineage>
</organism>
<dbReference type="InterPro" id="IPR000210">
    <property type="entry name" value="BTB/POZ_dom"/>
</dbReference>
<dbReference type="SUPFAM" id="SSF54695">
    <property type="entry name" value="POZ domain"/>
    <property type="match status" value="1"/>
</dbReference>
<dbReference type="SMART" id="SM00225">
    <property type="entry name" value="BTB"/>
    <property type="match status" value="1"/>
</dbReference>
<comment type="caution">
    <text evidence="2">The sequence shown here is derived from an EMBL/GenBank/DDBJ whole genome shotgun (WGS) entry which is preliminary data.</text>
</comment>
<dbReference type="STRING" id="1392250.A0A2I2GFI5"/>
<dbReference type="PROSITE" id="PS50097">
    <property type="entry name" value="BTB"/>
    <property type="match status" value="1"/>
</dbReference>
<dbReference type="Pfam" id="PF00651">
    <property type="entry name" value="BTB"/>
    <property type="match status" value="1"/>
</dbReference>
<dbReference type="AlphaFoldDB" id="A0A2I2GFI5"/>
<accession>A0A2I2GFI5</accession>
<dbReference type="PANTHER" id="PTHR47843:SF2">
    <property type="entry name" value="BTB DOMAIN-CONTAINING PROTEIN"/>
    <property type="match status" value="1"/>
</dbReference>
<dbReference type="EMBL" id="MSFO01000002">
    <property type="protein sequence ID" value="PLB51643.1"/>
    <property type="molecule type" value="Genomic_DNA"/>
</dbReference>
<keyword evidence="3" id="KW-1185">Reference proteome</keyword>
<gene>
    <name evidence="2" type="ORF">P170DRAFT_422633</name>
</gene>
<dbReference type="Proteomes" id="UP000234275">
    <property type="component" value="Unassembled WGS sequence"/>
</dbReference>
<sequence>MSSTDDPFSLRDMSYEEFTSSQIPLYHGPTVNIKIGDSAYKVSKILLCKHSPYFRAMFEGRFMEAEQQSVELQEIDGVVTNRAFQLLLQWMYLGHVIPADEVATSWITLLVEFARLADFLKINEVDIAIARFIKDSIAVNSPWEFLRPPHANIHHIIPEHIQAASRLPRRHVVRRLFASASFDAYMHSVDFKFANEVRDIQDFAADLLDEVKVALRSVRNGGAMCVFRDPFDGREREFRP</sequence>
<dbReference type="RefSeq" id="XP_024706945.1">
    <property type="nucleotide sequence ID" value="XM_024847454.1"/>
</dbReference>
<dbReference type="Gene3D" id="3.30.710.10">
    <property type="entry name" value="Potassium Channel Kv1.1, Chain A"/>
    <property type="match status" value="1"/>
</dbReference>
<evidence type="ECO:0000259" key="1">
    <source>
        <dbReference type="PROSITE" id="PS50097"/>
    </source>
</evidence>
<dbReference type="OrthoDB" id="194443at2759"/>
<dbReference type="CDD" id="cd18186">
    <property type="entry name" value="BTB_POZ_ZBTB_KLHL-like"/>
    <property type="match status" value="1"/>
</dbReference>
<proteinExistence type="predicted"/>
<dbReference type="VEuPathDB" id="FungiDB:P170DRAFT_422633"/>
<evidence type="ECO:0000313" key="3">
    <source>
        <dbReference type="Proteomes" id="UP000234275"/>
    </source>
</evidence>
<protein>
    <recommendedName>
        <fullName evidence="1">BTB domain-containing protein</fullName>
    </recommendedName>
</protein>
<reference evidence="2 3" key="1">
    <citation type="submission" date="2016-12" db="EMBL/GenBank/DDBJ databases">
        <title>The genomes of Aspergillus section Nigri reveals drivers in fungal speciation.</title>
        <authorList>
            <consortium name="DOE Joint Genome Institute"/>
            <person name="Vesth T.C."/>
            <person name="Nybo J."/>
            <person name="Theobald S."/>
            <person name="Brandl J."/>
            <person name="Frisvad J.C."/>
            <person name="Nielsen K.F."/>
            <person name="Lyhne E.K."/>
            <person name="Kogle M.E."/>
            <person name="Kuo A."/>
            <person name="Riley R."/>
            <person name="Clum A."/>
            <person name="Nolan M."/>
            <person name="Lipzen A."/>
            <person name="Salamov A."/>
            <person name="Henrissat B."/>
            <person name="Wiebenga A."/>
            <person name="De Vries R.P."/>
            <person name="Grigoriev I.V."/>
            <person name="Mortensen U.H."/>
            <person name="Andersen M.R."/>
            <person name="Baker S.E."/>
        </authorList>
    </citation>
    <scope>NUCLEOTIDE SEQUENCE [LARGE SCALE GENOMIC DNA]</scope>
    <source>
        <strain evidence="2 3">IBT 23096</strain>
    </source>
</reference>
<feature type="domain" description="BTB" evidence="1">
    <location>
        <begin position="29"/>
        <end position="100"/>
    </location>
</feature>
<dbReference type="PANTHER" id="PTHR47843">
    <property type="entry name" value="BTB DOMAIN-CONTAINING PROTEIN-RELATED"/>
    <property type="match status" value="1"/>
</dbReference>